<dbReference type="Proteomes" id="UP000033140">
    <property type="component" value="Unassembled WGS sequence"/>
</dbReference>
<feature type="domain" description="Helicase C-terminal" evidence="11">
    <location>
        <begin position="249"/>
        <end position="424"/>
    </location>
</feature>
<dbReference type="AlphaFoldDB" id="A0A0E9NI01"/>
<dbReference type="GO" id="GO:0016787">
    <property type="term" value="F:hydrolase activity"/>
    <property type="evidence" value="ECO:0007669"/>
    <property type="project" value="UniProtKB-KW"/>
</dbReference>
<dbReference type="GO" id="GO:0003724">
    <property type="term" value="F:RNA helicase activity"/>
    <property type="evidence" value="ECO:0007669"/>
    <property type="project" value="UniProtKB-EC"/>
</dbReference>
<evidence type="ECO:0000256" key="5">
    <source>
        <dbReference type="ARBA" id="ARBA00022801"/>
    </source>
</evidence>
<evidence type="ECO:0000256" key="6">
    <source>
        <dbReference type="ARBA" id="ARBA00022806"/>
    </source>
</evidence>
<dbReference type="PROSITE" id="PS51194">
    <property type="entry name" value="HELICASE_CTER"/>
    <property type="match status" value="1"/>
</dbReference>
<dbReference type="PANTHER" id="PTHR18934">
    <property type="entry name" value="ATP-DEPENDENT RNA HELICASE"/>
    <property type="match status" value="1"/>
</dbReference>
<comment type="similarity">
    <text evidence="1">Belongs to the DEAD box helicase family. DEAH subfamily.</text>
</comment>
<dbReference type="GO" id="GO:0005684">
    <property type="term" value="C:U2-type spliceosomal complex"/>
    <property type="evidence" value="ECO:0007669"/>
    <property type="project" value="UniProtKB-ARBA"/>
</dbReference>
<evidence type="ECO:0000256" key="7">
    <source>
        <dbReference type="ARBA" id="ARBA00022840"/>
    </source>
</evidence>
<dbReference type="Pfam" id="PF04408">
    <property type="entry name" value="WHD_HA2"/>
    <property type="match status" value="1"/>
</dbReference>
<keyword evidence="13" id="KW-1185">Reference proteome</keyword>
<dbReference type="InterPro" id="IPR011545">
    <property type="entry name" value="DEAD/DEAH_box_helicase_dom"/>
</dbReference>
<dbReference type="Pfam" id="PF21010">
    <property type="entry name" value="HA2_C"/>
    <property type="match status" value="1"/>
</dbReference>
<dbReference type="RefSeq" id="XP_019024111.1">
    <property type="nucleotide sequence ID" value="XM_019166084.1"/>
</dbReference>
<evidence type="ECO:0000256" key="3">
    <source>
        <dbReference type="ARBA" id="ARBA00022664"/>
    </source>
</evidence>
<dbReference type="OMA" id="FHEVMET"/>
<dbReference type="Gene3D" id="1.20.120.1080">
    <property type="match status" value="1"/>
</dbReference>
<organism evidence="12 13">
    <name type="scientific">Saitoella complicata (strain BCRC 22490 / CBS 7301 / JCM 7358 / NBRC 10748 / NRRL Y-17804)</name>
    <dbReference type="NCBI Taxonomy" id="698492"/>
    <lineage>
        <taxon>Eukaryota</taxon>
        <taxon>Fungi</taxon>
        <taxon>Dikarya</taxon>
        <taxon>Ascomycota</taxon>
        <taxon>Taphrinomycotina</taxon>
        <taxon>Taphrinomycotina incertae sedis</taxon>
        <taxon>Saitoella</taxon>
    </lineage>
</organism>
<keyword evidence="4" id="KW-0547">Nucleotide-binding</keyword>
<dbReference type="CDD" id="cd18791">
    <property type="entry name" value="SF2_C_RHA"/>
    <property type="match status" value="1"/>
</dbReference>
<dbReference type="SMART" id="SM00847">
    <property type="entry name" value="HA2"/>
    <property type="match status" value="1"/>
</dbReference>
<evidence type="ECO:0000256" key="4">
    <source>
        <dbReference type="ARBA" id="ARBA00022741"/>
    </source>
</evidence>
<accession>A0A0E9NI01</accession>
<feature type="domain" description="Helicase ATP-binding" evidence="10">
    <location>
        <begin position="54"/>
        <end position="218"/>
    </location>
</feature>
<sequence>MFAHQPPPASITSNIVSADAEAPLPGSALNELARFSLQRQRELLPIFRHRKSLLYLVETKPVTIVVGHTGSGKTTQLPQYLHEAGWTQDGKIIACTQPRRVAATTVATRVAEEVGCTLGQEVGYSIRFEDVTSDKTRIKYMTDGMLLREALVDPLLTRYRVIMLDEAHERTVYTDILLGVLKKIRKRRKDLRLVISSATLDAEEFKAYFEKDKNAAEEEVSGIISLEGKMFPVDVMYLEEPTENYVEKAIETVFEITARERSGDILLFLTGRDEIERTAELIAERATNLPPNREQLLVLPLYAGLPTDRQLAVFEPTPEGVRKVIVSTNIAEASVTIDGIAFVIDCGFVKLRAYNPLTGMESLTVASISKASAAQRAGRAGRTKPGKCFRLYTQAAYDTLAPTSVPEIQRSDLAPVILQLKALGIDNVARFDFMTPPPAEMMVRALELLYSLGTLDDYGKLTQPLGLQMAEFPVEPMMARILLSSNDFGCGEQILTIAAMTSVQNVFVTPEGEKKVAESAKRKFTVEEGDHMTLLNVYHSYTSQPRERAVKWCHQHFLNHKALIKAVSIRAQLRRYMERFNIPIRSASPETAVHDIRRCLVSGYFAHAARMQPDGTYKMIKGGETLWAHPTSVMFNRKADWIVFYEIVETDKKIFIRDITKIEKEWLAELAPHYYEVKGKKTLEYM</sequence>
<dbReference type="FunFam" id="3.40.50.300:FF:000578">
    <property type="entry name" value="probable ATP-dependent RNA helicase DHX35"/>
    <property type="match status" value="1"/>
</dbReference>
<dbReference type="GO" id="GO:0006397">
    <property type="term" value="P:mRNA processing"/>
    <property type="evidence" value="ECO:0007669"/>
    <property type="project" value="UniProtKB-KW"/>
</dbReference>
<dbReference type="GO" id="GO:0005524">
    <property type="term" value="F:ATP binding"/>
    <property type="evidence" value="ECO:0007669"/>
    <property type="project" value="UniProtKB-KW"/>
</dbReference>
<evidence type="ECO:0000259" key="11">
    <source>
        <dbReference type="PROSITE" id="PS51194"/>
    </source>
</evidence>
<reference evidence="12 13" key="3">
    <citation type="journal article" date="2015" name="Genome Announc.">
        <title>Draft Genome Sequence of the Archiascomycetous Yeast Saitoella complicata.</title>
        <authorList>
            <person name="Yamauchi K."/>
            <person name="Kondo S."/>
            <person name="Hamamoto M."/>
            <person name="Takahashi Y."/>
            <person name="Ogura Y."/>
            <person name="Hayashi T."/>
            <person name="Nishida H."/>
        </authorList>
    </citation>
    <scope>NUCLEOTIDE SEQUENCE [LARGE SCALE GENOMIC DNA]</scope>
    <source>
        <strain evidence="12 13">NRRL Y-17804</strain>
    </source>
</reference>
<keyword evidence="7" id="KW-0067">ATP-binding</keyword>
<dbReference type="SMART" id="SM00487">
    <property type="entry name" value="DEXDc"/>
    <property type="match status" value="1"/>
</dbReference>
<gene>
    <name evidence="12" type="ORF">G7K_3196-t1</name>
</gene>
<dbReference type="Pfam" id="PF07717">
    <property type="entry name" value="OB_NTP_bind"/>
    <property type="match status" value="1"/>
</dbReference>
<dbReference type="InterPro" id="IPR048333">
    <property type="entry name" value="HA2_WH"/>
</dbReference>
<name>A0A0E9NI01_SAICN</name>
<keyword evidence="5" id="KW-0378">Hydrolase</keyword>
<dbReference type="SMART" id="SM00490">
    <property type="entry name" value="HELICc"/>
    <property type="match status" value="1"/>
</dbReference>
<dbReference type="STRING" id="698492.A0A0E9NI01"/>
<proteinExistence type="inferred from homology"/>
<dbReference type="SUPFAM" id="SSF52540">
    <property type="entry name" value="P-loop containing nucleoside triphosphate hydrolases"/>
    <property type="match status" value="1"/>
</dbReference>
<protein>
    <recommendedName>
        <fullName evidence="2">RNA helicase</fullName>
        <ecNumber evidence="2">3.6.4.13</ecNumber>
    </recommendedName>
</protein>
<dbReference type="InterPro" id="IPR007502">
    <property type="entry name" value="Helicase-assoc_dom"/>
</dbReference>
<keyword evidence="6" id="KW-0347">Helicase</keyword>
<dbReference type="FunFam" id="3.40.50.300:FF:000007">
    <property type="entry name" value="Pre-mRNA-splicing factor ATP-dependent RNA helicase"/>
    <property type="match status" value="1"/>
</dbReference>
<dbReference type="OrthoDB" id="10253254at2759"/>
<dbReference type="FunFam" id="1.20.120.1080:FF:000020">
    <property type="entry name" value="ATP dependent RNA helicase, putative"/>
    <property type="match status" value="1"/>
</dbReference>
<dbReference type="EC" id="3.6.4.13" evidence="2"/>
<dbReference type="Pfam" id="PF00270">
    <property type="entry name" value="DEAD"/>
    <property type="match status" value="1"/>
</dbReference>
<dbReference type="InterPro" id="IPR001650">
    <property type="entry name" value="Helicase_C-like"/>
</dbReference>
<dbReference type="Pfam" id="PF00271">
    <property type="entry name" value="Helicase_C"/>
    <property type="match status" value="1"/>
</dbReference>
<dbReference type="PANTHER" id="PTHR18934:SF136">
    <property type="entry name" value="ATP-DEPENDENT RNA HELICASE DHX35-RELATED"/>
    <property type="match status" value="1"/>
</dbReference>
<evidence type="ECO:0000313" key="12">
    <source>
        <dbReference type="EMBL" id="GAO49035.1"/>
    </source>
</evidence>
<reference evidence="12 13" key="1">
    <citation type="journal article" date="2011" name="J. Gen. Appl. Microbiol.">
        <title>Draft genome sequencing of the enigmatic yeast Saitoella complicata.</title>
        <authorList>
            <person name="Nishida H."/>
            <person name="Hamamoto M."/>
            <person name="Sugiyama J."/>
        </authorList>
    </citation>
    <scope>NUCLEOTIDE SEQUENCE [LARGE SCALE GENOMIC DNA]</scope>
    <source>
        <strain evidence="12 13">NRRL Y-17804</strain>
    </source>
</reference>
<comment type="caution">
    <text evidence="12">The sequence shown here is derived from an EMBL/GenBank/DDBJ whole genome shotgun (WGS) entry which is preliminary data.</text>
</comment>
<evidence type="ECO:0000256" key="9">
    <source>
        <dbReference type="ARBA" id="ARBA00047984"/>
    </source>
</evidence>
<dbReference type="InterPro" id="IPR014001">
    <property type="entry name" value="Helicase_ATP-bd"/>
</dbReference>
<comment type="catalytic activity">
    <reaction evidence="9">
        <text>ATP + H2O = ADP + phosphate + H(+)</text>
        <dbReference type="Rhea" id="RHEA:13065"/>
        <dbReference type="ChEBI" id="CHEBI:15377"/>
        <dbReference type="ChEBI" id="CHEBI:15378"/>
        <dbReference type="ChEBI" id="CHEBI:30616"/>
        <dbReference type="ChEBI" id="CHEBI:43474"/>
        <dbReference type="ChEBI" id="CHEBI:456216"/>
        <dbReference type="EC" id="3.6.4.13"/>
    </reaction>
</comment>
<evidence type="ECO:0000313" key="13">
    <source>
        <dbReference type="Proteomes" id="UP000033140"/>
    </source>
</evidence>
<dbReference type="EMBL" id="BACD03000019">
    <property type="protein sequence ID" value="GAO49035.1"/>
    <property type="molecule type" value="Genomic_DNA"/>
</dbReference>
<dbReference type="InterPro" id="IPR011709">
    <property type="entry name" value="DEAD-box_helicase_OB_fold"/>
</dbReference>
<dbReference type="GO" id="GO:0008380">
    <property type="term" value="P:RNA splicing"/>
    <property type="evidence" value="ECO:0007669"/>
    <property type="project" value="UniProtKB-KW"/>
</dbReference>
<evidence type="ECO:0000256" key="2">
    <source>
        <dbReference type="ARBA" id="ARBA00012552"/>
    </source>
</evidence>
<dbReference type="InterPro" id="IPR027417">
    <property type="entry name" value="P-loop_NTPase"/>
</dbReference>
<keyword evidence="8" id="KW-0508">mRNA splicing</keyword>
<dbReference type="Gene3D" id="3.40.50.300">
    <property type="entry name" value="P-loop containing nucleotide triphosphate hydrolases"/>
    <property type="match status" value="2"/>
</dbReference>
<evidence type="ECO:0000256" key="1">
    <source>
        <dbReference type="ARBA" id="ARBA00008792"/>
    </source>
</evidence>
<evidence type="ECO:0000256" key="8">
    <source>
        <dbReference type="ARBA" id="ARBA00023187"/>
    </source>
</evidence>
<dbReference type="PROSITE" id="PS51192">
    <property type="entry name" value="HELICASE_ATP_BIND_1"/>
    <property type="match status" value="1"/>
</dbReference>
<reference evidence="12 13" key="2">
    <citation type="journal article" date="2014" name="J. Gen. Appl. Microbiol.">
        <title>The early diverging ascomycetous budding yeast Saitoella complicata has three histone deacetylases belonging to the Clr6, Hos2, and Rpd3 lineages.</title>
        <authorList>
            <person name="Nishida H."/>
            <person name="Matsumoto T."/>
            <person name="Kondo S."/>
            <person name="Hamamoto M."/>
            <person name="Yoshikawa H."/>
        </authorList>
    </citation>
    <scope>NUCLEOTIDE SEQUENCE [LARGE SCALE GENOMIC DNA]</scope>
    <source>
        <strain evidence="12 13">NRRL Y-17804</strain>
    </source>
</reference>
<dbReference type="GO" id="GO:0003723">
    <property type="term" value="F:RNA binding"/>
    <property type="evidence" value="ECO:0007669"/>
    <property type="project" value="TreeGrafter"/>
</dbReference>
<evidence type="ECO:0000259" key="10">
    <source>
        <dbReference type="PROSITE" id="PS51192"/>
    </source>
</evidence>
<keyword evidence="3" id="KW-0507">mRNA processing</keyword>
<dbReference type="GO" id="GO:0071013">
    <property type="term" value="C:catalytic step 2 spliceosome"/>
    <property type="evidence" value="ECO:0007669"/>
    <property type="project" value="TreeGrafter"/>
</dbReference>